<gene>
    <name evidence="2" type="ORF">DSOL_3292</name>
</gene>
<evidence type="ECO:0000256" key="1">
    <source>
        <dbReference type="SAM" id="Phobius"/>
    </source>
</evidence>
<dbReference type="Proteomes" id="UP000186102">
    <property type="component" value="Unassembled WGS sequence"/>
</dbReference>
<accession>A0A1Q8QRM6</accession>
<organism evidence="2 3">
    <name type="scientific">Desulfosporosinus metallidurans</name>
    <dbReference type="NCBI Taxonomy" id="1888891"/>
    <lineage>
        <taxon>Bacteria</taxon>
        <taxon>Bacillati</taxon>
        <taxon>Bacillota</taxon>
        <taxon>Clostridia</taxon>
        <taxon>Eubacteriales</taxon>
        <taxon>Desulfitobacteriaceae</taxon>
        <taxon>Desulfosporosinus</taxon>
    </lineage>
</organism>
<evidence type="ECO:0000313" key="3">
    <source>
        <dbReference type="Proteomes" id="UP000186102"/>
    </source>
</evidence>
<keyword evidence="1" id="KW-0812">Transmembrane</keyword>
<protein>
    <submittedName>
        <fullName evidence="2">Uncharacterized protein</fullName>
    </submittedName>
</protein>
<evidence type="ECO:0000313" key="2">
    <source>
        <dbReference type="EMBL" id="OLN29952.1"/>
    </source>
</evidence>
<keyword evidence="1" id="KW-0472">Membrane</keyword>
<feature type="transmembrane region" description="Helical" evidence="1">
    <location>
        <begin position="12"/>
        <end position="30"/>
    </location>
</feature>
<dbReference type="EMBL" id="MLBF01000028">
    <property type="protein sequence ID" value="OLN29952.1"/>
    <property type="molecule type" value="Genomic_DNA"/>
</dbReference>
<comment type="caution">
    <text evidence="2">The sequence shown here is derived from an EMBL/GenBank/DDBJ whole genome shotgun (WGS) entry which is preliminary data.</text>
</comment>
<keyword evidence="3" id="KW-1185">Reference proteome</keyword>
<dbReference type="AlphaFoldDB" id="A0A1Q8QRM6"/>
<name>A0A1Q8QRM6_9FIRM</name>
<sequence>MMQDFVSAVVPNYLIFAQMLLIVILNGVGVQMFQMHFTVNFVDQLQELVKQQTIIFQKK</sequence>
<keyword evidence="1" id="KW-1133">Transmembrane helix</keyword>
<reference evidence="2 3" key="1">
    <citation type="submission" date="2016-09" db="EMBL/GenBank/DDBJ databases">
        <title>Complete genome of Desulfosporosinus sp. OL.</title>
        <authorList>
            <person name="Mardanov A."/>
            <person name="Beletsky A."/>
            <person name="Panova A."/>
            <person name="Karnachuk O."/>
            <person name="Ravin N."/>
        </authorList>
    </citation>
    <scope>NUCLEOTIDE SEQUENCE [LARGE SCALE GENOMIC DNA]</scope>
    <source>
        <strain evidence="2 3">OL</strain>
    </source>
</reference>
<proteinExistence type="predicted"/>